<name>A0A1G7Y9U1_9ACTN</name>
<dbReference type="EMBL" id="FNAX01000037">
    <property type="protein sequence ID" value="SDG93139.1"/>
    <property type="molecule type" value="Genomic_DNA"/>
</dbReference>
<feature type="region of interest" description="Disordered" evidence="5">
    <location>
        <begin position="451"/>
        <end position="489"/>
    </location>
</feature>
<accession>A0A1G7Y9U1</accession>
<dbReference type="Pfam" id="PF00083">
    <property type="entry name" value="Sugar_tr"/>
    <property type="match status" value="1"/>
</dbReference>
<keyword evidence="4 6" id="KW-0472">Membrane</keyword>
<organism evidence="8 9">
    <name type="scientific">Streptomyces griseoaurantiacus</name>
    <dbReference type="NCBI Taxonomy" id="68213"/>
    <lineage>
        <taxon>Bacteria</taxon>
        <taxon>Bacillati</taxon>
        <taxon>Actinomycetota</taxon>
        <taxon>Actinomycetes</taxon>
        <taxon>Kitasatosporales</taxon>
        <taxon>Streptomycetaceae</taxon>
        <taxon>Streptomyces</taxon>
        <taxon>Streptomyces aurantiacus group</taxon>
    </lineage>
</organism>
<feature type="transmembrane region" description="Helical" evidence="6">
    <location>
        <begin position="160"/>
        <end position="182"/>
    </location>
</feature>
<dbReference type="CDD" id="cd17316">
    <property type="entry name" value="MFS_SV2_like"/>
    <property type="match status" value="1"/>
</dbReference>
<dbReference type="InterPro" id="IPR005828">
    <property type="entry name" value="MFS_sugar_transport-like"/>
</dbReference>
<evidence type="ECO:0000256" key="3">
    <source>
        <dbReference type="ARBA" id="ARBA00022989"/>
    </source>
</evidence>
<dbReference type="PANTHER" id="PTHR23508">
    <property type="entry name" value="CARBOXYLIC ACID TRANSPORTER PROTEIN HOMOLOG"/>
    <property type="match status" value="1"/>
</dbReference>
<feature type="transmembrane region" description="Helical" evidence="6">
    <location>
        <begin position="127"/>
        <end position="148"/>
    </location>
</feature>
<feature type="transmembrane region" description="Helical" evidence="6">
    <location>
        <begin position="188"/>
        <end position="206"/>
    </location>
</feature>
<feature type="transmembrane region" description="Helical" evidence="6">
    <location>
        <begin position="427"/>
        <end position="445"/>
    </location>
</feature>
<keyword evidence="3 6" id="KW-1133">Transmembrane helix</keyword>
<evidence type="ECO:0000259" key="7">
    <source>
        <dbReference type="PROSITE" id="PS50850"/>
    </source>
</evidence>
<evidence type="ECO:0000256" key="6">
    <source>
        <dbReference type="SAM" id="Phobius"/>
    </source>
</evidence>
<dbReference type="Gene3D" id="1.20.1250.20">
    <property type="entry name" value="MFS general substrate transporter like domains"/>
    <property type="match status" value="1"/>
</dbReference>
<evidence type="ECO:0000313" key="9">
    <source>
        <dbReference type="Proteomes" id="UP000198614"/>
    </source>
</evidence>
<dbReference type="PANTHER" id="PTHR23508:SF10">
    <property type="entry name" value="CARBOXYLIC ACID TRANSPORTER PROTEIN HOMOLOG"/>
    <property type="match status" value="1"/>
</dbReference>
<evidence type="ECO:0000313" key="8">
    <source>
        <dbReference type="EMBL" id="SDG93139.1"/>
    </source>
</evidence>
<dbReference type="PROSITE" id="PS00216">
    <property type="entry name" value="SUGAR_TRANSPORT_1"/>
    <property type="match status" value="1"/>
</dbReference>
<feature type="transmembrane region" description="Helical" evidence="6">
    <location>
        <begin position="310"/>
        <end position="330"/>
    </location>
</feature>
<feature type="transmembrane region" description="Helical" evidence="6">
    <location>
        <begin position="337"/>
        <end position="355"/>
    </location>
</feature>
<feature type="transmembrane region" description="Helical" evidence="6">
    <location>
        <begin position="269"/>
        <end position="290"/>
    </location>
</feature>
<feature type="transmembrane region" description="Helical" evidence="6">
    <location>
        <begin position="102"/>
        <end position="121"/>
    </location>
</feature>
<evidence type="ECO:0000256" key="4">
    <source>
        <dbReference type="ARBA" id="ARBA00023136"/>
    </source>
</evidence>
<dbReference type="SUPFAM" id="SSF103473">
    <property type="entry name" value="MFS general substrate transporter"/>
    <property type="match status" value="1"/>
</dbReference>
<dbReference type="PROSITE" id="PS50850">
    <property type="entry name" value="MFS"/>
    <property type="match status" value="1"/>
</dbReference>
<feature type="transmembrane region" description="Helical" evidence="6">
    <location>
        <begin position="71"/>
        <end position="90"/>
    </location>
</feature>
<gene>
    <name evidence="8" type="ORF">SAMN05216260_13732</name>
</gene>
<dbReference type="AlphaFoldDB" id="A0A1G7Y9U1"/>
<evidence type="ECO:0000256" key="1">
    <source>
        <dbReference type="ARBA" id="ARBA00004651"/>
    </source>
</evidence>
<dbReference type="GO" id="GO:0046943">
    <property type="term" value="F:carboxylic acid transmembrane transporter activity"/>
    <property type="evidence" value="ECO:0007669"/>
    <property type="project" value="TreeGrafter"/>
</dbReference>
<comment type="subcellular location">
    <subcellularLocation>
        <location evidence="1">Cell membrane</location>
        <topology evidence="1">Multi-pass membrane protein</topology>
    </subcellularLocation>
</comment>
<feature type="transmembrane region" description="Helical" evidence="6">
    <location>
        <begin position="403"/>
        <end position="421"/>
    </location>
</feature>
<dbReference type="InterPro" id="IPR036259">
    <property type="entry name" value="MFS_trans_sf"/>
</dbReference>
<evidence type="ECO:0000256" key="2">
    <source>
        <dbReference type="ARBA" id="ARBA00022692"/>
    </source>
</evidence>
<dbReference type="Proteomes" id="UP000198614">
    <property type="component" value="Unassembled WGS sequence"/>
</dbReference>
<dbReference type="InterPro" id="IPR020846">
    <property type="entry name" value="MFS_dom"/>
</dbReference>
<evidence type="ECO:0000256" key="5">
    <source>
        <dbReference type="SAM" id="MobiDB-lite"/>
    </source>
</evidence>
<feature type="transmembrane region" description="Helical" evidence="6">
    <location>
        <begin position="32"/>
        <end position="51"/>
    </location>
</feature>
<reference evidence="8 9" key="1">
    <citation type="submission" date="2016-10" db="EMBL/GenBank/DDBJ databases">
        <authorList>
            <person name="de Groot N.N."/>
        </authorList>
    </citation>
    <scope>NUCLEOTIDE SEQUENCE [LARGE SCALE GENOMIC DNA]</scope>
    <source>
        <strain evidence="8 9">CGMCC 4.1859</strain>
    </source>
</reference>
<dbReference type="GO" id="GO:0005886">
    <property type="term" value="C:plasma membrane"/>
    <property type="evidence" value="ECO:0007669"/>
    <property type="project" value="UniProtKB-SubCell"/>
</dbReference>
<proteinExistence type="predicted"/>
<feature type="domain" description="Major facilitator superfamily (MFS) profile" evidence="7">
    <location>
        <begin position="36"/>
        <end position="450"/>
    </location>
</feature>
<protein>
    <submittedName>
        <fullName evidence="8">MFS transporter, putative metabolite:H+ symporter</fullName>
    </submittedName>
</protein>
<dbReference type="InterPro" id="IPR005829">
    <property type="entry name" value="Sugar_transporter_CS"/>
</dbReference>
<keyword evidence="2 6" id="KW-0812">Transmembrane</keyword>
<sequence>MTKRPRNDPEREPHMHHSNALNRLDRLPISRFHKATLLAVSFAYFFEFADINTFATTAPKLIHVWGITVDQIAYVTSLSFVGMFIGSVVAGGLADRWGRKRTLVWTTVFFGLFSFASVFSWDLVSLGVFRILTSAGLSAMTVVAVIYVNEMYPSKVRGKFQAYAIVVGICGTPATNLIASAVVPLSDWSWRLVYLWGSLGLLLVLFTRRLKESPRWHESRGEYDRADAVLREIETRVSAETGPLPEPAPPVVETASTKAPLKLLLQRKYLMPTLLLTVLWVTQTIGFFGYSSWAPTLLAKEGFSVEKSVFYVALTTVGAPLGSYLASLVTDRFERKWCLAGFGTVIALCGLLYGLTFNPVLIVVFGFLVNMFERGYTALGYAYSPELFDTRSRSLGTGVSYGLGRLSNAAGPLIVAALYNTSGYRSVFFFIAGTWLVGAVVLAVFGPLTRGGARSAPGTGPRAGDSPDEGPGTADGQASRSVRKTPSPS</sequence>
<feature type="compositionally biased region" description="Polar residues" evidence="5">
    <location>
        <begin position="476"/>
        <end position="489"/>
    </location>
</feature>